<dbReference type="InterPro" id="IPR001296">
    <property type="entry name" value="Glyco_trans_1"/>
</dbReference>
<accession>A0A3L9XW19</accession>
<organism evidence="2 3">
    <name type="scientific">Rhodophyticola porphyridii</name>
    <dbReference type="NCBI Taxonomy" id="1852017"/>
    <lineage>
        <taxon>Bacteria</taxon>
        <taxon>Pseudomonadati</taxon>
        <taxon>Pseudomonadota</taxon>
        <taxon>Alphaproteobacteria</taxon>
        <taxon>Rhodobacterales</taxon>
        <taxon>Roseobacteraceae</taxon>
        <taxon>Rhodophyticola</taxon>
    </lineage>
</organism>
<dbReference type="EMBL" id="RCNT01000012">
    <property type="protein sequence ID" value="RMA40719.1"/>
    <property type="molecule type" value="Genomic_DNA"/>
</dbReference>
<evidence type="ECO:0000259" key="1">
    <source>
        <dbReference type="Pfam" id="PF00534"/>
    </source>
</evidence>
<keyword evidence="3" id="KW-1185">Reference proteome</keyword>
<dbReference type="Pfam" id="PF00534">
    <property type="entry name" value="Glycos_transf_1"/>
    <property type="match status" value="1"/>
</dbReference>
<name>A0A3L9XW19_9RHOB</name>
<evidence type="ECO:0000313" key="2">
    <source>
        <dbReference type="EMBL" id="RMA40719.1"/>
    </source>
</evidence>
<proteinExistence type="predicted"/>
<dbReference type="CDD" id="cd03811">
    <property type="entry name" value="GT4_GT28_WabH-like"/>
    <property type="match status" value="1"/>
</dbReference>
<evidence type="ECO:0000313" key="3">
    <source>
        <dbReference type="Proteomes" id="UP000281343"/>
    </source>
</evidence>
<gene>
    <name evidence="2" type="ORF">D9R08_17965</name>
</gene>
<dbReference type="PANTHER" id="PTHR12526">
    <property type="entry name" value="GLYCOSYLTRANSFERASE"/>
    <property type="match status" value="1"/>
</dbReference>
<comment type="caution">
    <text evidence="2">The sequence shown here is derived from an EMBL/GenBank/DDBJ whole genome shotgun (WGS) entry which is preliminary data.</text>
</comment>
<dbReference type="Gene3D" id="3.40.50.2000">
    <property type="entry name" value="Glycogen Phosphorylase B"/>
    <property type="match status" value="2"/>
</dbReference>
<dbReference type="SUPFAM" id="SSF53756">
    <property type="entry name" value="UDP-Glycosyltransferase/glycogen phosphorylase"/>
    <property type="match status" value="1"/>
</dbReference>
<dbReference type="Proteomes" id="UP000281343">
    <property type="component" value="Unassembled WGS sequence"/>
</dbReference>
<dbReference type="OrthoDB" id="529131at2"/>
<protein>
    <submittedName>
        <fullName evidence="2">Glycosyltransferase</fullName>
    </submittedName>
</protein>
<dbReference type="AlphaFoldDB" id="A0A3L9XW19"/>
<reference evidence="2 3" key="1">
    <citation type="submission" date="2018-10" db="EMBL/GenBank/DDBJ databases">
        <authorList>
            <person name="Jung H.S."/>
            <person name="Jeon C.O."/>
        </authorList>
    </citation>
    <scope>NUCLEOTIDE SEQUENCE [LARGE SCALE GENOMIC DNA]</scope>
    <source>
        <strain evidence="2 3">MA-7-27</strain>
    </source>
</reference>
<keyword evidence="2" id="KW-0808">Transferase</keyword>
<dbReference type="RefSeq" id="WP_121899512.1">
    <property type="nucleotide sequence ID" value="NZ_RCNT01000012.1"/>
</dbReference>
<feature type="domain" description="Glycosyl transferase family 1" evidence="1">
    <location>
        <begin position="170"/>
        <end position="322"/>
    </location>
</feature>
<sequence length="349" mass="38627">MAHDIPRRILHIHFGKEGGAERFFVSLCQSMAEAGVEQRFLIRPGRSWANQVRALGNVKEANYPRLAPVRALLQRWVDRQVSDWQPDAVVAWMPKAATLLPKAEGPARLVRLGDYPRHIKHFQRADCMIGNTPGVQARLQELGWDRPIEIISNFPREGEANPDAVSFDLPEGCFVLSAAGRFVELKGFATLIRAMAQVEGTALCLVGDGEQRAELEALAKDLNVADRLQITGWVNRPLDWVAKSNAVCVTSSHEVLGNVVLEAWLCGVPVISTPAPGPKWLIEDGETGLLLPDFSCDALAVGIKRLMEDQELTARLIANGTKKLEKHFSKKGITDSYFRLIRAHRGGYS</sequence>
<dbReference type="GO" id="GO:0016757">
    <property type="term" value="F:glycosyltransferase activity"/>
    <property type="evidence" value="ECO:0007669"/>
    <property type="project" value="InterPro"/>
</dbReference>